<gene>
    <name evidence="1" type="ORF">LLUT_LOCUS25105</name>
</gene>
<evidence type="ECO:0000313" key="2">
    <source>
        <dbReference type="Proteomes" id="UP001497480"/>
    </source>
</evidence>
<dbReference type="PANTHER" id="PTHR36707:SF1">
    <property type="entry name" value="T20M3.17 PROTEIN"/>
    <property type="match status" value="1"/>
</dbReference>
<proteinExistence type="predicted"/>
<reference evidence="1 2" key="1">
    <citation type="submission" date="2024-03" db="EMBL/GenBank/DDBJ databases">
        <authorList>
            <person name="Martinez-Hernandez J."/>
        </authorList>
    </citation>
    <scope>NUCLEOTIDE SEQUENCE [LARGE SCALE GENOMIC DNA]</scope>
</reference>
<dbReference type="EMBL" id="CAXHTB010000017">
    <property type="protein sequence ID" value="CAL0324045.1"/>
    <property type="molecule type" value="Genomic_DNA"/>
</dbReference>
<keyword evidence="2" id="KW-1185">Reference proteome</keyword>
<accession>A0AAV1XSL2</accession>
<comment type="caution">
    <text evidence="1">The sequence shown here is derived from an EMBL/GenBank/DDBJ whole genome shotgun (WGS) entry which is preliminary data.</text>
</comment>
<protein>
    <submittedName>
        <fullName evidence="1">Uncharacterized protein</fullName>
    </submittedName>
</protein>
<evidence type="ECO:0000313" key="1">
    <source>
        <dbReference type="EMBL" id="CAL0324045.1"/>
    </source>
</evidence>
<dbReference type="Proteomes" id="UP001497480">
    <property type="component" value="Unassembled WGS sequence"/>
</dbReference>
<dbReference type="PANTHER" id="PTHR36707">
    <property type="entry name" value="T20M3.17 PROTEIN"/>
    <property type="match status" value="1"/>
</dbReference>
<dbReference type="AlphaFoldDB" id="A0AAV1XSL2"/>
<name>A0AAV1XSL2_LUPLU</name>
<organism evidence="1 2">
    <name type="scientific">Lupinus luteus</name>
    <name type="common">European yellow lupine</name>
    <dbReference type="NCBI Taxonomy" id="3873"/>
    <lineage>
        <taxon>Eukaryota</taxon>
        <taxon>Viridiplantae</taxon>
        <taxon>Streptophyta</taxon>
        <taxon>Embryophyta</taxon>
        <taxon>Tracheophyta</taxon>
        <taxon>Spermatophyta</taxon>
        <taxon>Magnoliopsida</taxon>
        <taxon>eudicotyledons</taxon>
        <taxon>Gunneridae</taxon>
        <taxon>Pentapetalae</taxon>
        <taxon>rosids</taxon>
        <taxon>fabids</taxon>
        <taxon>Fabales</taxon>
        <taxon>Fabaceae</taxon>
        <taxon>Papilionoideae</taxon>
        <taxon>50 kb inversion clade</taxon>
        <taxon>genistoids sensu lato</taxon>
        <taxon>core genistoids</taxon>
        <taxon>Genisteae</taxon>
        <taxon>Lupinus</taxon>
    </lineage>
</organism>
<sequence length="400" mass="45552">MAKSSKSKIFIATRMRLTGTGSGGYMGLEPKQIAFEGDSDLFNEDKSCSTSLDFLGLANGCLAFWLLLVATSYLDLSKNLSFFCTCRSKTAEKVSLTVRTISNARRNNGATALNSHKCDAYSEISDFDRTSYVDALLSLEDDDTEWLSDIDSPSYWDSLLNLEEKDNDKEMYFDSLLSLEDDDNGWLSDSFENLSTSLSYKSDSLSEISYIDSPSYWSSLLKLEEKDNDEEMYFDSLLNLEDDDNGWLSDSFENHSTHFSYKSDFLCEISYIGSPSYWSSLLKLEEKDNDEEMYFDFLLSLEDDDNGWLSDSFENHSTHFSYKSDSLSEISYIGSPSYQTSLLKLEEKDINEPLFWPFEEGNFASNNDHSIETLLGLKEFDGHEGLDSEFNIFGDDFMLD</sequence>